<gene>
    <name evidence="1" type="ORF">QAD02_022195</name>
</gene>
<accession>A0ACC2PTX8</accession>
<comment type="caution">
    <text evidence="1">The sequence shown here is derived from an EMBL/GenBank/DDBJ whole genome shotgun (WGS) entry which is preliminary data.</text>
</comment>
<name>A0ACC2PTX8_9HYME</name>
<keyword evidence="2" id="KW-1185">Reference proteome</keyword>
<sequence length="195" mass="21899">MSTVSAMSSSSLEVESSGGESSSEDAKPLHLLQQHQQPQHLNQNDEQQQQDDAESCDHKQFVLPNELYKSLLASAVLGHNLGHRFGHHDQLKSELRAALRHQLKHAMPAFPRNLAAALRNSSVSPADQHHQDALHEVSVHPMINGDREMERFGYRLEYERCNKCSLSTRRERGCIGRLITAPTPTPCVLYCSRCN</sequence>
<proteinExistence type="predicted"/>
<evidence type="ECO:0000313" key="1">
    <source>
        <dbReference type="EMBL" id="KAJ8686401.1"/>
    </source>
</evidence>
<dbReference type="EMBL" id="CM056741">
    <property type="protein sequence ID" value="KAJ8686401.1"/>
    <property type="molecule type" value="Genomic_DNA"/>
</dbReference>
<dbReference type="Proteomes" id="UP001239111">
    <property type="component" value="Chromosome 1"/>
</dbReference>
<protein>
    <submittedName>
        <fullName evidence="1">Uncharacterized protein</fullName>
    </submittedName>
</protein>
<organism evidence="1 2">
    <name type="scientific">Eretmocerus hayati</name>
    <dbReference type="NCBI Taxonomy" id="131215"/>
    <lineage>
        <taxon>Eukaryota</taxon>
        <taxon>Metazoa</taxon>
        <taxon>Ecdysozoa</taxon>
        <taxon>Arthropoda</taxon>
        <taxon>Hexapoda</taxon>
        <taxon>Insecta</taxon>
        <taxon>Pterygota</taxon>
        <taxon>Neoptera</taxon>
        <taxon>Endopterygota</taxon>
        <taxon>Hymenoptera</taxon>
        <taxon>Apocrita</taxon>
        <taxon>Proctotrupomorpha</taxon>
        <taxon>Chalcidoidea</taxon>
        <taxon>Aphelinidae</taxon>
        <taxon>Aphelininae</taxon>
        <taxon>Eretmocerus</taxon>
    </lineage>
</organism>
<reference evidence="1" key="1">
    <citation type="submission" date="2023-04" db="EMBL/GenBank/DDBJ databases">
        <title>A chromosome-level genome assembly of the parasitoid wasp Eretmocerus hayati.</title>
        <authorList>
            <person name="Zhong Y."/>
            <person name="Liu S."/>
            <person name="Liu Y."/>
        </authorList>
    </citation>
    <scope>NUCLEOTIDE SEQUENCE</scope>
    <source>
        <strain evidence="1">ZJU_SS_LIU_2023</strain>
    </source>
</reference>
<evidence type="ECO:0000313" key="2">
    <source>
        <dbReference type="Proteomes" id="UP001239111"/>
    </source>
</evidence>